<keyword evidence="1" id="KW-0812">Transmembrane</keyword>
<dbReference type="AlphaFoldDB" id="F3QVU3"/>
<dbReference type="HOGENOM" id="CLU_3274081_0_0_10"/>
<dbReference type="EMBL" id="AFBR01000067">
    <property type="protein sequence ID" value="EGG52536.1"/>
    <property type="molecule type" value="Genomic_DNA"/>
</dbReference>
<organism evidence="2 3">
    <name type="scientific">Paraprevotella xylaniphila YIT 11841</name>
    <dbReference type="NCBI Taxonomy" id="762982"/>
    <lineage>
        <taxon>Bacteria</taxon>
        <taxon>Pseudomonadati</taxon>
        <taxon>Bacteroidota</taxon>
        <taxon>Bacteroidia</taxon>
        <taxon>Bacteroidales</taxon>
        <taxon>Prevotellaceae</taxon>
        <taxon>Paraprevotella</taxon>
    </lineage>
</organism>
<name>F3QVU3_9BACT</name>
<evidence type="ECO:0000313" key="2">
    <source>
        <dbReference type="EMBL" id="EGG52536.1"/>
    </source>
</evidence>
<evidence type="ECO:0000256" key="1">
    <source>
        <dbReference type="SAM" id="Phobius"/>
    </source>
</evidence>
<keyword evidence="3" id="KW-1185">Reference proteome</keyword>
<keyword evidence="1" id="KW-1133">Transmembrane helix</keyword>
<keyword evidence="1" id="KW-0472">Membrane</keyword>
<reference evidence="2 3" key="1">
    <citation type="submission" date="2011-02" db="EMBL/GenBank/DDBJ databases">
        <authorList>
            <person name="Weinstock G."/>
            <person name="Sodergren E."/>
            <person name="Clifton S."/>
            <person name="Fulton L."/>
            <person name="Fulton B."/>
            <person name="Courtney L."/>
            <person name="Fronick C."/>
            <person name="Harrison M."/>
            <person name="Strong C."/>
            <person name="Farmer C."/>
            <person name="Delahaunty K."/>
            <person name="Markovic C."/>
            <person name="Hall O."/>
            <person name="Minx P."/>
            <person name="Tomlinson C."/>
            <person name="Mitreva M."/>
            <person name="Hou S."/>
            <person name="Chen J."/>
            <person name="Wollam A."/>
            <person name="Pepin K.H."/>
            <person name="Johnson M."/>
            <person name="Bhonagiri V."/>
            <person name="Zhang X."/>
            <person name="Suruliraj S."/>
            <person name="Warren W."/>
            <person name="Chinwalla A."/>
            <person name="Mardis E.R."/>
            <person name="Wilson R.K."/>
        </authorList>
    </citation>
    <scope>NUCLEOTIDE SEQUENCE [LARGE SCALE GENOMIC DNA]</scope>
    <source>
        <strain evidence="2 3">YIT 11841</strain>
    </source>
</reference>
<dbReference type="STRING" id="762982.HMPREF9442_02396"/>
<evidence type="ECO:0000313" key="3">
    <source>
        <dbReference type="Proteomes" id="UP000005546"/>
    </source>
</evidence>
<comment type="caution">
    <text evidence="2">The sequence shown here is derived from an EMBL/GenBank/DDBJ whole genome shotgun (WGS) entry which is preliminary data.</text>
</comment>
<proteinExistence type="predicted"/>
<gene>
    <name evidence="2" type="ORF">HMPREF9442_02396</name>
</gene>
<sequence>MDAYPVSIHLWDVVIVFFTVLLVSYGALWYPVRYLSKRLLE</sequence>
<dbReference type="eggNOG" id="COG4591">
    <property type="taxonomic scope" value="Bacteria"/>
</dbReference>
<protein>
    <submittedName>
        <fullName evidence="2">Uncharacterized protein</fullName>
    </submittedName>
</protein>
<accession>F3QVU3</accession>
<dbReference type="Proteomes" id="UP000005546">
    <property type="component" value="Unassembled WGS sequence"/>
</dbReference>
<feature type="transmembrane region" description="Helical" evidence="1">
    <location>
        <begin position="6"/>
        <end position="30"/>
    </location>
</feature>